<comment type="caution">
    <text evidence="3">The sequence shown here is derived from an EMBL/GenBank/DDBJ whole genome shotgun (WGS) entry which is preliminary data.</text>
</comment>
<dbReference type="Pfam" id="PF09534">
    <property type="entry name" value="Trp_oprn_chp"/>
    <property type="match status" value="1"/>
</dbReference>
<feature type="transmembrane region" description="Helical" evidence="2">
    <location>
        <begin position="110"/>
        <end position="133"/>
    </location>
</feature>
<keyword evidence="2" id="KW-0812">Transmembrane</keyword>
<proteinExistence type="predicted"/>
<dbReference type="InterPro" id="IPR019051">
    <property type="entry name" value="Trp_biosyn_TM_oprn/chp"/>
</dbReference>
<organism evidence="3 4">
    <name type="scientific">Aeromicrobium terrae</name>
    <dbReference type="NCBI Taxonomy" id="2498846"/>
    <lineage>
        <taxon>Bacteria</taxon>
        <taxon>Bacillati</taxon>
        <taxon>Actinomycetota</taxon>
        <taxon>Actinomycetes</taxon>
        <taxon>Propionibacteriales</taxon>
        <taxon>Nocardioidaceae</taxon>
        <taxon>Aeromicrobium</taxon>
    </lineage>
</organism>
<evidence type="ECO:0000313" key="3">
    <source>
        <dbReference type="EMBL" id="TXL63318.1"/>
    </source>
</evidence>
<feature type="region of interest" description="Disordered" evidence="1">
    <location>
        <begin position="1"/>
        <end position="29"/>
    </location>
</feature>
<feature type="transmembrane region" description="Helical" evidence="2">
    <location>
        <begin position="159"/>
        <end position="183"/>
    </location>
</feature>
<sequence length="221" mass="23134">MRRRHPARRGRPDRPGLPHRRPHVLRRRPPAVNPQRLYAPIVLATLALGGVAFFAASRTWIHATVRVQGLPSDPVSVSGTDADPIVPALALVVVTAALAVLAASHRVRRVVGVLLVALGVGGAVLVAVSGGALDDALADAVRSSTAFTGSNEPSGDRAVVWPLVAGVAFALAAACGVLVLRFAGRWPTMGRRFEAPQAPASTPESPADLWTVMDEGRDPTE</sequence>
<evidence type="ECO:0000256" key="2">
    <source>
        <dbReference type="SAM" id="Phobius"/>
    </source>
</evidence>
<feature type="transmembrane region" description="Helical" evidence="2">
    <location>
        <begin position="85"/>
        <end position="103"/>
    </location>
</feature>
<dbReference type="EMBL" id="VDUX01000001">
    <property type="protein sequence ID" value="TXL63318.1"/>
    <property type="molecule type" value="Genomic_DNA"/>
</dbReference>
<protein>
    <recommendedName>
        <fullName evidence="5">Trp biosynthesis-associated membrane protein</fullName>
    </recommendedName>
</protein>
<keyword evidence="2" id="KW-0472">Membrane</keyword>
<feature type="transmembrane region" description="Helical" evidence="2">
    <location>
        <begin position="37"/>
        <end position="56"/>
    </location>
</feature>
<reference evidence="3 4" key="1">
    <citation type="submission" date="2019-06" db="EMBL/GenBank/DDBJ databases">
        <title>Aeromicrobium sp. nov., isolated from a maize field.</title>
        <authorList>
            <person name="Lin S.-Y."/>
            <person name="Tsai C.-F."/>
            <person name="Young C.-C."/>
        </authorList>
    </citation>
    <scope>NUCLEOTIDE SEQUENCE [LARGE SCALE GENOMIC DNA]</scope>
    <source>
        <strain evidence="3 4">CC-CFT486</strain>
    </source>
</reference>
<keyword evidence="4" id="KW-1185">Reference proteome</keyword>
<keyword evidence="2" id="KW-1133">Transmembrane helix</keyword>
<evidence type="ECO:0000313" key="4">
    <source>
        <dbReference type="Proteomes" id="UP000321571"/>
    </source>
</evidence>
<evidence type="ECO:0000256" key="1">
    <source>
        <dbReference type="SAM" id="MobiDB-lite"/>
    </source>
</evidence>
<name>A0A5C8NQ03_9ACTN</name>
<gene>
    <name evidence="3" type="ORF">FHP06_01060</name>
</gene>
<evidence type="ECO:0008006" key="5">
    <source>
        <dbReference type="Google" id="ProtNLM"/>
    </source>
</evidence>
<dbReference type="Proteomes" id="UP000321571">
    <property type="component" value="Unassembled WGS sequence"/>
</dbReference>
<accession>A0A5C8NQ03</accession>
<feature type="region of interest" description="Disordered" evidence="1">
    <location>
        <begin position="194"/>
        <end position="221"/>
    </location>
</feature>
<dbReference type="OrthoDB" id="3712369at2"/>
<feature type="compositionally biased region" description="Basic residues" evidence="1">
    <location>
        <begin position="17"/>
        <end position="29"/>
    </location>
</feature>
<dbReference type="AlphaFoldDB" id="A0A5C8NQ03"/>